<dbReference type="GO" id="GO:0046872">
    <property type="term" value="F:metal ion binding"/>
    <property type="evidence" value="ECO:0007669"/>
    <property type="project" value="UniProtKB-UniRule"/>
</dbReference>
<sequence>MGARKREEQNPADCWALEDLFASDEQWEKAVEEFPEKMRHFSGFAGHLGEDGETLLKAMQTLDDLNCAFERIYVYANQKYHQDTGNGKYQEMAARTARMSAQLEHAAAFVEPELLAVPSGRLETFFAEEAGLEAYRRKIGESLRMKAHILSEELERVLAMTGEMARTPENVFSMFQNADLKFGELTVDGNKEVLTQGNYVRFLENEDRQVRKQAFRMFLGRYREFQNTLAAVYGGNLAGDIFSSRMRKYPSCLEMALDGGNIPTSVYTQLIEAVHDHLDLMYRYVRLRKRALKVDELHMYDVYVPLAKPTSQNIPFSEAKEIVKEGLAILGDDYVKLLEEGFSNRWIDVYENEGKRGGAYSWGAYGTHPYVLLNYQENLNNVFTLAHEMGHALHSYYSDHHQPYTYAGYRIFVAEVASTCNEALLIHHLLDKASGREEKAYLINYFLDQFKGTIYRQTMFAEFELLAHQKAERGEGITAQGLSEMYYTLNKKYFGEDMVSDPEIALEWARIPHFYTPFYVYQYATGFAAAIAISSRILSGEPGAVEDYKKFLSGGSSMDCIDLLKLAGVDMTSKEPVDRALEVFGEYLDKLEMLMDESEA</sequence>
<dbReference type="Pfam" id="PF01432">
    <property type="entry name" value="Peptidase_M3"/>
    <property type="match status" value="1"/>
</dbReference>
<keyword evidence="5 6" id="KW-0482">Metalloprotease</keyword>
<feature type="domain" description="Peptidase M3A/M3B catalytic" evidence="7">
    <location>
        <begin position="202"/>
        <end position="582"/>
    </location>
</feature>
<evidence type="ECO:0000256" key="2">
    <source>
        <dbReference type="ARBA" id="ARBA00022723"/>
    </source>
</evidence>
<dbReference type="PANTHER" id="PTHR11804:SF84">
    <property type="entry name" value="SACCHAROLYSIN"/>
    <property type="match status" value="1"/>
</dbReference>
<proteinExistence type="inferred from homology"/>
<dbReference type="AlphaFoldDB" id="A0A9D1T5X7"/>
<dbReference type="SUPFAM" id="SSF55486">
    <property type="entry name" value="Metalloproteases ('zincins'), catalytic domain"/>
    <property type="match status" value="1"/>
</dbReference>
<dbReference type="EMBL" id="DVON01000174">
    <property type="protein sequence ID" value="HIV13075.1"/>
    <property type="molecule type" value="Genomic_DNA"/>
</dbReference>
<dbReference type="InterPro" id="IPR004438">
    <property type="entry name" value="Peptidase_M3B"/>
</dbReference>
<evidence type="ECO:0000256" key="1">
    <source>
        <dbReference type="ARBA" id="ARBA00022670"/>
    </source>
</evidence>
<comment type="function">
    <text evidence="6">Has oligopeptidase activity and degrades a variety of small bioactive peptides.</text>
</comment>
<dbReference type="InterPro" id="IPR001567">
    <property type="entry name" value="Pept_M3A_M3B_dom"/>
</dbReference>
<dbReference type="InterPro" id="IPR013647">
    <property type="entry name" value="OligopepF_N_dom"/>
</dbReference>
<evidence type="ECO:0000313" key="9">
    <source>
        <dbReference type="EMBL" id="HIV13075.1"/>
    </source>
</evidence>
<keyword evidence="2 6" id="KW-0479">Metal-binding</keyword>
<organism evidence="9 10">
    <name type="scientific">Candidatus Pullilachnospira stercoravium</name>
    <dbReference type="NCBI Taxonomy" id="2840913"/>
    <lineage>
        <taxon>Bacteria</taxon>
        <taxon>Bacillati</taxon>
        <taxon>Bacillota</taxon>
        <taxon>Clostridia</taxon>
        <taxon>Lachnospirales</taxon>
        <taxon>Lachnospiraceae</taxon>
        <taxon>Lachnospiraceae incertae sedis</taxon>
        <taxon>Candidatus Pullilachnospira</taxon>
    </lineage>
</organism>
<keyword evidence="1 6" id="KW-0645">Protease</keyword>
<evidence type="ECO:0000256" key="5">
    <source>
        <dbReference type="ARBA" id="ARBA00023049"/>
    </source>
</evidence>
<evidence type="ECO:0000259" key="7">
    <source>
        <dbReference type="Pfam" id="PF01432"/>
    </source>
</evidence>
<feature type="domain" description="Oligopeptidase F N-terminal" evidence="8">
    <location>
        <begin position="113"/>
        <end position="182"/>
    </location>
</feature>
<gene>
    <name evidence="9" type="primary">pepF</name>
    <name evidence="9" type="ORF">IAA63_08050</name>
</gene>
<dbReference type="Gene3D" id="1.20.140.70">
    <property type="entry name" value="Oligopeptidase f, N-terminal domain"/>
    <property type="match status" value="1"/>
</dbReference>
<dbReference type="NCBIfam" id="TIGR00181">
    <property type="entry name" value="pepF"/>
    <property type="match status" value="1"/>
</dbReference>
<dbReference type="EC" id="3.4.24.-" evidence="6"/>
<dbReference type="Gene3D" id="1.10.1370.20">
    <property type="entry name" value="Oligoendopeptidase f, C-terminal domain"/>
    <property type="match status" value="1"/>
</dbReference>
<comment type="cofactor">
    <cofactor evidence="6">
        <name>Zn(2+)</name>
        <dbReference type="ChEBI" id="CHEBI:29105"/>
    </cofactor>
    <text evidence="6">Binds 1 zinc ion.</text>
</comment>
<keyword evidence="4 6" id="KW-0862">Zinc</keyword>
<evidence type="ECO:0000256" key="4">
    <source>
        <dbReference type="ARBA" id="ARBA00022833"/>
    </source>
</evidence>
<evidence type="ECO:0000256" key="6">
    <source>
        <dbReference type="RuleBase" id="RU368091"/>
    </source>
</evidence>
<dbReference type="GO" id="GO:0006518">
    <property type="term" value="P:peptide metabolic process"/>
    <property type="evidence" value="ECO:0007669"/>
    <property type="project" value="TreeGrafter"/>
</dbReference>
<keyword evidence="3 6" id="KW-0378">Hydrolase</keyword>
<dbReference type="Proteomes" id="UP000886723">
    <property type="component" value="Unassembled WGS sequence"/>
</dbReference>
<dbReference type="Gene3D" id="1.10.287.830">
    <property type="entry name" value="putative peptidase helix hairpin domain like"/>
    <property type="match status" value="1"/>
</dbReference>
<dbReference type="GO" id="GO:0004222">
    <property type="term" value="F:metalloendopeptidase activity"/>
    <property type="evidence" value="ECO:0007669"/>
    <property type="project" value="UniProtKB-UniRule"/>
</dbReference>
<dbReference type="CDD" id="cd09608">
    <property type="entry name" value="M3B_PepF"/>
    <property type="match status" value="1"/>
</dbReference>
<dbReference type="InterPro" id="IPR042088">
    <property type="entry name" value="OligoPept_F_C"/>
</dbReference>
<dbReference type="GO" id="GO:0006508">
    <property type="term" value="P:proteolysis"/>
    <property type="evidence" value="ECO:0007669"/>
    <property type="project" value="UniProtKB-KW"/>
</dbReference>
<evidence type="ECO:0000256" key="3">
    <source>
        <dbReference type="ARBA" id="ARBA00022801"/>
    </source>
</evidence>
<dbReference type="PANTHER" id="PTHR11804">
    <property type="entry name" value="PROTEASE M3 THIMET OLIGOPEPTIDASE-RELATED"/>
    <property type="match status" value="1"/>
</dbReference>
<dbReference type="InterPro" id="IPR045090">
    <property type="entry name" value="Pept_M3A_M3B"/>
</dbReference>
<evidence type="ECO:0000313" key="10">
    <source>
        <dbReference type="Proteomes" id="UP000886723"/>
    </source>
</evidence>
<protein>
    <recommendedName>
        <fullName evidence="6">Oligopeptidase F</fullName>
        <ecNumber evidence="6">3.4.24.-</ecNumber>
    </recommendedName>
</protein>
<dbReference type="Pfam" id="PF08439">
    <property type="entry name" value="Peptidase_M3_N"/>
    <property type="match status" value="1"/>
</dbReference>
<comment type="caution">
    <text evidence="9">The sequence shown here is derived from an EMBL/GenBank/DDBJ whole genome shotgun (WGS) entry which is preliminary data.</text>
</comment>
<evidence type="ECO:0000259" key="8">
    <source>
        <dbReference type="Pfam" id="PF08439"/>
    </source>
</evidence>
<accession>A0A9D1T5X7</accession>
<reference evidence="9" key="1">
    <citation type="submission" date="2020-10" db="EMBL/GenBank/DDBJ databases">
        <authorList>
            <person name="Gilroy R."/>
        </authorList>
    </citation>
    <scope>NUCLEOTIDE SEQUENCE</scope>
    <source>
        <strain evidence="9">ChiBcec2-4451</strain>
    </source>
</reference>
<name>A0A9D1T5X7_9FIRM</name>
<comment type="similarity">
    <text evidence="6">Belongs to the peptidase M3B family.</text>
</comment>
<reference evidence="9" key="2">
    <citation type="journal article" date="2021" name="PeerJ">
        <title>Extensive microbial diversity within the chicken gut microbiome revealed by metagenomics and culture.</title>
        <authorList>
            <person name="Gilroy R."/>
            <person name="Ravi A."/>
            <person name="Getino M."/>
            <person name="Pursley I."/>
            <person name="Horton D.L."/>
            <person name="Alikhan N.F."/>
            <person name="Baker D."/>
            <person name="Gharbi K."/>
            <person name="Hall N."/>
            <person name="Watson M."/>
            <person name="Adriaenssens E.M."/>
            <person name="Foster-Nyarko E."/>
            <person name="Jarju S."/>
            <person name="Secka A."/>
            <person name="Antonio M."/>
            <person name="Oren A."/>
            <person name="Chaudhuri R.R."/>
            <person name="La Ragione R."/>
            <person name="Hildebrand F."/>
            <person name="Pallen M.J."/>
        </authorList>
    </citation>
    <scope>NUCLEOTIDE SEQUENCE</scope>
    <source>
        <strain evidence="9">ChiBcec2-4451</strain>
    </source>
</reference>